<keyword evidence="1" id="KW-0812">Transmembrane</keyword>
<name>A0A6A5S363_9PLEO</name>
<feature type="transmembrane region" description="Helical" evidence="1">
    <location>
        <begin position="196"/>
        <end position="217"/>
    </location>
</feature>
<evidence type="ECO:0000313" key="2">
    <source>
        <dbReference type="EMBL" id="KAF1934562.1"/>
    </source>
</evidence>
<evidence type="ECO:0000313" key="3">
    <source>
        <dbReference type="Proteomes" id="UP000800038"/>
    </source>
</evidence>
<dbReference type="PANTHER" id="PTHR35394:SF5">
    <property type="entry name" value="DUF3176 DOMAIN-CONTAINING PROTEIN"/>
    <property type="match status" value="1"/>
</dbReference>
<accession>A0A6A5S363</accession>
<proteinExistence type="predicted"/>
<organism evidence="2 3">
    <name type="scientific">Clathrospora elynae</name>
    <dbReference type="NCBI Taxonomy" id="706981"/>
    <lineage>
        <taxon>Eukaryota</taxon>
        <taxon>Fungi</taxon>
        <taxon>Dikarya</taxon>
        <taxon>Ascomycota</taxon>
        <taxon>Pezizomycotina</taxon>
        <taxon>Dothideomycetes</taxon>
        <taxon>Pleosporomycetidae</taxon>
        <taxon>Pleosporales</taxon>
        <taxon>Diademaceae</taxon>
        <taxon>Clathrospora</taxon>
    </lineage>
</organism>
<dbReference type="PANTHER" id="PTHR35394">
    <property type="entry name" value="DUF3176 DOMAIN-CONTAINING PROTEIN"/>
    <property type="match status" value="1"/>
</dbReference>
<dbReference type="Proteomes" id="UP000800038">
    <property type="component" value="Unassembled WGS sequence"/>
</dbReference>
<dbReference type="OrthoDB" id="5376804at2759"/>
<keyword evidence="1" id="KW-1133">Transmembrane helix</keyword>
<dbReference type="InterPro" id="IPR021514">
    <property type="entry name" value="DUF3176"/>
</dbReference>
<feature type="transmembrane region" description="Helical" evidence="1">
    <location>
        <begin position="100"/>
        <end position="124"/>
    </location>
</feature>
<dbReference type="EMBL" id="ML976467">
    <property type="protein sequence ID" value="KAF1934562.1"/>
    <property type="molecule type" value="Genomic_DNA"/>
</dbReference>
<reference evidence="2" key="1">
    <citation type="journal article" date="2020" name="Stud. Mycol.">
        <title>101 Dothideomycetes genomes: a test case for predicting lifestyles and emergence of pathogens.</title>
        <authorList>
            <person name="Haridas S."/>
            <person name="Albert R."/>
            <person name="Binder M."/>
            <person name="Bloem J."/>
            <person name="Labutti K."/>
            <person name="Salamov A."/>
            <person name="Andreopoulos B."/>
            <person name="Baker S."/>
            <person name="Barry K."/>
            <person name="Bills G."/>
            <person name="Bluhm B."/>
            <person name="Cannon C."/>
            <person name="Castanera R."/>
            <person name="Culley D."/>
            <person name="Daum C."/>
            <person name="Ezra D."/>
            <person name="Gonzalez J."/>
            <person name="Henrissat B."/>
            <person name="Kuo A."/>
            <person name="Liang C."/>
            <person name="Lipzen A."/>
            <person name="Lutzoni F."/>
            <person name="Magnuson J."/>
            <person name="Mondo S."/>
            <person name="Nolan M."/>
            <person name="Ohm R."/>
            <person name="Pangilinan J."/>
            <person name="Park H.-J."/>
            <person name="Ramirez L."/>
            <person name="Alfaro M."/>
            <person name="Sun H."/>
            <person name="Tritt A."/>
            <person name="Yoshinaga Y."/>
            <person name="Zwiers L.-H."/>
            <person name="Turgeon B."/>
            <person name="Goodwin S."/>
            <person name="Spatafora J."/>
            <person name="Crous P."/>
            <person name="Grigoriev I."/>
        </authorList>
    </citation>
    <scope>NUCLEOTIDE SEQUENCE</scope>
    <source>
        <strain evidence="2">CBS 161.51</strain>
    </source>
</reference>
<gene>
    <name evidence="2" type="ORF">EJ02DRAFT_439774</name>
</gene>
<protein>
    <submittedName>
        <fullName evidence="2">Uncharacterized protein</fullName>
    </submittedName>
</protein>
<evidence type="ECO:0000256" key="1">
    <source>
        <dbReference type="SAM" id="Phobius"/>
    </source>
</evidence>
<feature type="transmembrane region" description="Helical" evidence="1">
    <location>
        <begin position="136"/>
        <end position="158"/>
    </location>
</feature>
<dbReference type="AlphaFoldDB" id="A0A6A5S363"/>
<sequence>MYTSNLTTSQEQLISARDTAADDGSQRTNAVSLLSAARSDDFSTNFSYTPVDMTSTSTRDGDPGRKLVETMELTSLHTDLGRASEPPPPSKIYYMWTDGWTVEVLSCAVAVIVLICLCATLRYLDGHILTAMPLKININTLIAVFGALIKAAILLPVAECISELKWSWFAQSRNLIDLENFDVASRGPWGAARLVWYLRSCHIATLGAWITVLALAIDPFTQQIVRPVVCHHSVLDGRARIPRANNLTRIAAHVGPGIPNQLVPDLAAAIYGGLLS</sequence>
<keyword evidence="3" id="KW-1185">Reference proteome</keyword>
<keyword evidence="1" id="KW-0472">Membrane</keyword>
<dbReference type="Pfam" id="PF11374">
    <property type="entry name" value="DUF3176"/>
    <property type="match status" value="1"/>
</dbReference>
<feature type="non-terminal residue" evidence="2">
    <location>
        <position position="276"/>
    </location>
</feature>